<dbReference type="EMBL" id="MU004244">
    <property type="protein sequence ID" value="KAF2663984.1"/>
    <property type="molecule type" value="Genomic_DNA"/>
</dbReference>
<evidence type="ECO:0000256" key="2">
    <source>
        <dbReference type="SAM" id="Phobius"/>
    </source>
</evidence>
<evidence type="ECO:0000313" key="4">
    <source>
        <dbReference type="Proteomes" id="UP000799302"/>
    </source>
</evidence>
<evidence type="ECO:0000256" key="1">
    <source>
        <dbReference type="SAM" id="MobiDB-lite"/>
    </source>
</evidence>
<feature type="region of interest" description="Disordered" evidence="1">
    <location>
        <begin position="150"/>
        <end position="170"/>
    </location>
</feature>
<keyword evidence="2" id="KW-0812">Transmembrane</keyword>
<keyword evidence="4" id="KW-1185">Reference proteome</keyword>
<evidence type="ECO:0000313" key="3">
    <source>
        <dbReference type="EMBL" id="KAF2663984.1"/>
    </source>
</evidence>
<keyword evidence="2" id="KW-0472">Membrane</keyword>
<gene>
    <name evidence="3" type="ORF">BT63DRAFT_484125</name>
</gene>
<organism evidence="3 4">
    <name type="scientific">Microthyrium microscopicum</name>
    <dbReference type="NCBI Taxonomy" id="703497"/>
    <lineage>
        <taxon>Eukaryota</taxon>
        <taxon>Fungi</taxon>
        <taxon>Dikarya</taxon>
        <taxon>Ascomycota</taxon>
        <taxon>Pezizomycotina</taxon>
        <taxon>Dothideomycetes</taxon>
        <taxon>Dothideomycetes incertae sedis</taxon>
        <taxon>Microthyriales</taxon>
        <taxon>Microthyriaceae</taxon>
        <taxon>Microthyrium</taxon>
    </lineage>
</organism>
<dbReference type="Proteomes" id="UP000799302">
    <property type="component" value="Unassembled WGS sequence"/>
</dbReference>
<protein>
    <recommendedName>
        <fullName evidence="5">Peroxin 22-like protein</fullName>
    </recommendedName>
</protein>
<name>A0A6A6TZ95_9PEZI</name>
<sequence>MAGFSYDRYDSRRRVASSRRSSHTILGFWVPVLVTTTLAAGAITAWVFRARDDHDSTSNSEDDEHLSYGGDTDREEHRGGIRPPSYGVSEGVVREDSSLLGRVQSTIRRSPSPQQLYDGATKRVAAGVAAVGAVAGSALSAIREDREDDFADHERWGEARGQAGKRAVGSAGGKRRNIAIVVSAEEGMMPMEEEEDRGWKSEHASLLSHIPQMDPATTNLLILIYAPRYQPHASTGAQGAKPLSSLASSYSAINTPAVTPGEELHSIDPMPVTPALSARSSGSSFYDMLHKQASRLVSDQVNIMPFSTPSGHVHMLKHLSPAVVYIADSLAGPSGKYIEDIRGWVGQIVVVVGGDGAGLVDDTEDEGPGAEGKGKQWWETSQSVGLGKGIEVVEAVRVGDDWERRVGGRD</sequence>
<dbReference type="AlphaFoldDB" id="A0A6A6TZ95"/>
<feature type="region of interest" description="Disordered" evidence="1">
    <location>
        <begin position="53"/>
        <end position="89"/>
    </location>
</feature>
<proteinExistence type="predicted"/>
<reference evidence="3" key="1">
    <citation type="journal article" date="2020" name="Stud. Mycol.">
        <title>101 Dothideomycetes genomes: a test case for predicting lifestyles and emergence of pathogens.</title>
        <authorList>
            <person name="Haridas S."/>
            <person name="Albert R."/>
            <person name="Binder M."/>
            <person name="Bloem J."/>
            <person name="Labutti K."/>
            <person name="Salamov A."/>
            <person name="Andreopoulos B."/>
            <person name="Baker S."/>
            <person name="Barry K."/>
            <person name="Bills G."/>
            <person name="Bluhm B."/>
            <person name="Cannon C."/>
            <person name="Castanera R."/>
            <person name="Culley D."/>
            <person name="Daum C."/>
            <person name="Ezra D."/>
            <person name="Gonzalez J."/>
            <person name="Henrissat B."/>
            <person name="Kuo A."/>
            <person name="Liang C."/>
            <person name="Lipzen A."/>
            <person name="Lutzoni F."/>
            <person name="Magnuson J."/>
            <person name="Mondo S."/>
            <person name="Nolan M."/>
            <person name="Ohm R."/>
            <person name="Pangilinan J."/>
            <person name="Park H.-J."/>
            <person name="Ramirez L."/>
            <person name="Alfaro M."/>
            <person name="Sun H."/>
            <person name="Tritt A."/>
            <person name="Yoshinaga Y."/>
            <person name="Zwiers L.-H."/>
            <person name="Turgeon B."/>
            <person name="Goodwin S."/>
            <person name="Spatafora J."/>
            <person name="Crous P."/>
            <person name="Grigoriev I."/>
        </authorList>
    </citation>
    <scope>NUCLEOTIDE SEQUENCE</scope>
    <source>
        <strain evidence="3">CBS 115976</strain>
    </source>
</reference>
<evidence type="ECO:0008006" key="5">
    <source>
        <dbReference type="Google" id="ProtNLM"/>
    </source>
</evidence>
<keyword evidence="2" id="KW-1133">Transmembrane helix</keyword>
<feature type="transmembrane region" description="Helical" evidence="2">
    <location>
        <begin position="21"/>
        <end position="48"/>
    </location>
</feature>
<dbReference type="OrthoDB" id="5327700at2759"/>
<accession>A0A6A6TZ95</accession>